<keyword evidence="2" id="KW-0238">DNA-binding</keyword>
<evidence type="ECO:0000256" key="2">
    <source>
        <dbReference type="ARBA" id="ARBA00023125"/>
    </source>
</evidence>
<dbReference type="EMBL" id="JAZHYP010000009">
    <property type="protein sequence ID" value="MEN3324956.1"/>
    <property type="molecule type" value="Genomic_DNA"/>
</dbReference>
<dbReference type="PROSITE" id="PS01124">
    <property type="entry name" value="HTH_ARAC_FAMILY_2"/>
    <property type="match status" value="1"/>
</dbReference>
<name>A0ABV0AEH7_9FLAO</name>
<dbReference type="InterPro" id="IPR018060">
    <property type="entry name" value="HTH_AraC"/>
</dbReference>
<gene>
    <name evidence="5" type="ORF">VP395_14550</name>
</gene>
<comment type="caution">
    <text evidence="5">The sequence shown here is derived from an EMBL/GenBank/DDBJ whole genome shotgun (WGS) entry which is preliminary data.</text>
</comment>
<keyword evidence="3" id="KW-0804">Transcription</keyword>
<accession>A0ABV0AEH7</accession>
<reference evidence="5 6" key="1">
    <citation type="submission" date="2024-01" db="EMBL/GenBank/DDBJ databases">
        <title>Mariniflexile litorale sp. nov., isolated from the shallow sediments of the Sea of Japan.</title>
        <authorList>
            <person name="Romanenko L."/>
            <person name="Bystritskaya E."/>
            <person name="Isaeva M."/>
        </authorList>
    </citation>
    <scope>NUCLEOTIDE SEQUENCE [LARGE SCALE GENOMIC DNA]</scope>
    <source>
        <strain evidence="5 6">KCTC 32427</strain>
    </source>
</reference>
<dbReference type="InterPro" id="IPR018062">
    <property type="entry name" value="HTH_AraC-typ_CS"/>
</dbReference>
<dbReference type="Gene3D" id="1.10.10.60">
    <property type="entry name" value="Homeodomain-like"/>
    <property type="match status" value="1"/>
</dbReference>
<dbReference type="PANTHER" id="PTHR43280">
    <property type="entry name" value="ARAC-FAMILY TRANSCRIPTIONAL REGULATOR"/>
    <property type="match status" value="1"/>
</dbReference>
<dbReference type="SUPFAM" id="SSF46689">
    <property type="entry name" value="Homeodomain-like"/>
    <property type="match status" value="1"/>
</dbReference>
<dbReference type="SMART" id="SM00342">
    <property type="entry name" value="HTH_ARAC"/>
    <property type="match status" value="1"/>
</dbReference>
<evidence type="ECO:0000259" key="4">
    <source>
        <dbReference type="PROSITE" id="PS01124"/>
    </source>
</evidence>
<dbReference type="InterPro" id="IPR009057">
    <property type="entry name" value="Homeodomain-like_sf"/>
</dbReference>
<dbReference type="RefSeq" id="WP_346242754.1">
    <property type="nucleotide sequence ID" value="NZ_JAZHYP010000009.1"/>
</dbReference>
<organism evidence="5 6">
    <name type="scientific">Mariniflexile soesokkakense</name>
    <dbReference type="NCBI Taxonomy" id="1343160"/>
    <lineage>
        <taxon>Bacteria</taxon>
        <taxon>Pseudomonadati</taxon>
        <taxon>Bacteroidota</taxon>
        <taxon>Flavobacteriia</taxon>
        <taxon>Flavobacteriales</taxon>
        <taxon>Flavobacteriaceae</taxon>
        <taxon>Mariniflexile</taxon>
    </lineage>
</organism>
<evidence type="ECO:0000313" key="6">
    <source>
        <dbReference type="Proteomes" id="UP001416393"/>
    </source>
</evidence>
<dbReference type="Pfam" id="PF12833">
    <property type="entry name" value="HTH_18"/>
    <property type="match status" value="1"/>
</dbReference>
<proteinExistence type="predicted"/>
<dbReference type="Proteomes" id="UP001416393">
    <property type="component" value="Unassembled WGS sequence"/>
</dbReference>
<evidence type="ECO:0000256" key="3">
    <source>
        <dbReference type="ARBA" id="ARBA00023163"/>
    </source>
</evidence>
<protein>
    <submittedName>
        <fullName evidence="5">AraC family transcriptional regulator</fullName>
    </submittedName>
</protein>
<sequence>MKLSVKNMVCPRCILVVNNELNSLNITPDTITMGEFEIKEALNEEQLNAFKNQMRKHGFEVLDDHKTVLVEKVKNTIIELIHNYDNINIKQNFSSIISEKLQIDYSYISSIFSLTQGVTIEKYIILQRIERAKELLVYNELSLSEISDKLGYVNVQHLSTQFKKITGLTPSHFKKIKENKRKAIDQL</sequence>
<evidence type="ECO:0000256" key="1">
    <source>
        <dbReference type="ARBA" id="ARBA00023015"/>
    </source>
</evidence>
<keyword evidence="6" id="KW-1185">Reference proteome</keyword>
<dbReference type="PANTHER" id="PTHR43280:SF28">
    <property type="entry name" value="HTH-TYPE TRANSCRIPTIONAL ACTIVATOR RHAS"/>
    <property type="match status" value="1"/>
</dbReference>
<dbReference type="PROSITE" id="PS00041">
    <property type="entry name" value="HTH_ARAC_FAMILY_1"/>
    <property type="match status" value="1"/>
</dbReference>
<feature type="domain" description="HTH araC/xylS-type" evidence="4">
    <location>
        <begin position="97"/>
        <end position="176"/>
    </location>
</feature>
<keyword evidence="1" id="KW-0805">Transcription regulation</keyword>
<evidence type="ECO:0000313" key="5">
    <source>
        <dbReference type="EMBL" id="MEN3324956.1"/>
    </source>
</evidence>